<evidence type="ECO:0000313" key="1">
    <source>
        <dbReference type="EnsemblProtists" id="EOD16391"/>
    </source>
</evidence>
<dbReference type="PANTHER" id="PTHR36142">
    <property type="entry name" value="METALLO-HYDROLASE/OXIDOREDUCTASE SUPERFAMILY PROTEIN"/>
    <property type="match status" value="1"/>
</dbReference>
<dbReference type="EnsemblProtists" id="EOD16391">
    <property type="protein sequence ID" value="EOD16391"/>
    <property type="gene ID" value="EMIHUDRAFT_66097"/>
</dbReference>
<proteinExistence type="predicted"/>
<evidence type="ECO:0000313" key="2">
    <source>
        <dbReference type="Proteomes" id="UP000013827"/>
    </source>
</evidence>
<dbReference type="SUPFAM" id="SSF56281">
    <property type="entry name" value="Metallo-hydrolase/oxidoreductase"/>
    <property type="match status" value="1"/>
</dbReference>
<dbReference type="PaxDb" id="2903-EOD16391"/>
<dbReference type="STRING" id="2903.R1E037"/>
<dbReference type="KEGG" id="ehx:EMIHUDRAFT_66097"/>
<dbReference type="GeneID" id="17262551"/>
<evidence type="ECO:0008006" key="3">
    <source>
        <dbReference type="Google" id="ProtNLM"/>
    </source>
</evidence>
<organism evidence="1 2">
    <name type="scientific">Emiliania huxleyi (strain CCMP1516)</name>
    <dbReference type="NCBI Taxonomy" id="280463"/>
    <lineage>
        <taxon>Eukaryota</taxon>
        <taxon>Haptista</taxon>
        <taxon>Haptophyta</taxon>
        <taxon>Prymnesiophyceae</taxon>
        <taxon>Isochrysidales</taxon>
        <taxon>Noelaerhabdaceae</taxon>
        <taxon>Emiliania</taxon>
    </lineage>
</organism>
<reference evidence="2" key="1">
    <citation type="journal article" date="2013" name="Nature">
        <title>Pan genome of the phytoplankton Emiliania underpins its global distribution.</title>
        <authorList>
            <person name="Read B.A."/>
            <person name="Kegel J."/>
            <person name="Klute M.J."/>
            <person name="Kuo A."/>
            <person name="Lefebvre S.C."/>
            <person name="Maumus F."/>
            <person name="Mayer C."/>
            <person name="Miller J."/>
            <person name="Monier A."/>
            <person name="Salamov A."/>
            <person name="Young J."/>
            <person name="Aguilar M."/>
            <person name="Claverie J.M."/>
            <person name="Frickenhaus S."/>
            <person name="Gonzalez K."/>
            <person name="Herman E.K."/>
            <person name="Lin Y.C."/>
            <person name="Napier J."/>
            <person name="Ogata H."/>
            <person name="Sarno A.F."/>
            <person name="Shmutz J."/>
            <person name="Schroeder D."/>
            <person name="de Vargas C."/>
            <person name="Verret F."/>
            <person name="von Dassow P."/>
            <person name="Valentin K."/>
            <person name="Van de Peer Y."/>
            <person name="Wheeler G."/>
            <person name="Dacks J.B."/>
            <person name="Delwiche C.F."/>
            <person name="Dyhrman S.T."/>
            <person name="Glockner G."/>
            <person name="John U."/>
            <person name="Richards T."/>
            <person name="Worden A.Z."/>
            <person name="Zhang X."/>
            <person name="Grigoriev I.V."/>
            <person name="Allen A.E."/>
            <person name="Bidle K."/>
            <person name="Borodovsky M."/>
            <person name="Bowler C."/>
            <person name="Brownlee C."/>
            <person name="Cock J.M."/>
            <person name="Elias M."/>
            <person name="Gladyshev V.N."/>
            <person name="Groth M."/>
            <person name="Guda C."/>
            <person name="Hadaegh A."/>
            <person name="Iglesias-Rodriguez M.D."/>
            <person name="Jenkins J."/>
            <person name="Jones B.M."/>
            <person name="Lawson T."/>
            <person name="Leese F."/>
            <person name="Lindquist E."/>
            <person name="Lobanov A."/>
            <person name="Lomsadze A."/>
            <person name="Malik S.B."/>
            <person name="Marsh M.E."/>
            <person name="Mackinder L."/>
            <person name="Mock T."/>
            <person name="Mueller-Roeber B."/>
            <person name="Pagarete A."/>
            <person name="Parker M."/>
            <person name="Probert I."/>
            <person name="Quesneville H."/>
            <person name="Raines C."/>
            <person name="Rensing S.A."/>
            <person name="Riano-Pachon D.M."/>
            <person name="Richier S."/>
            <person name="Rokitta S."/>
            <person name="Shiraiwa Y."/>
            <person name="Soanes D.M."/>
            <person name="van der Giezen M."/>
            <person name="Wahlund T.M."/>
            <person name="Williams B."/>
            <person name="Wilson W."/>
            <person name="Wolfe G."/>
            <person name="Wurch L.L."/>
        </authorList>
    </citation>
    <scope>NUCLEOTIDE SEQUENCE</scope>
</reference>
<protein>
    <recommendedName>
        <fullName evidence="3">Metallo-beta-lactamase domain-containing protein</fullName>
    </recommendedName>
</protein>
<dbReference type="RefSeq" id="XP_005768820.1">
    <property type="nucleotide sequence ID" value="XM_005768763.1"/>
</dbReference>
<dbReference type="OMA" id="YYEPHGY"/>
<dbReference type="Pfam" id="PF13483">
    <property type="entry name" value="Lactamase_B_3"/>
    <property type="match status" value="1"/>
</dbReference>
<dbReference type="InterPro" id="IPR036866">
    <property type="entry name" value="RibonucZ/Hydroxyglut_hydro"/>
</dbReference>
<dbReference type="Proteomes" id="UP000013827">
    <property type="component" value="Unassembled WGS sequence"/>
</dbReference>
<dbReference type="PANTHER" id="PTHR36142:SF2">
    <property type="entry name" value="METALLO-HYDROLASE_OXIDOREDUCTASE SUPERFAMILY PROTEIN"/>
    <property type="match status" value="1"/>
</dbReference>
<dbReference type="eggNOG" id="ENOG502QQUU">
    <property type="taxonomic scope" value="Eukaryota"/>
</dbReference>
<name>A0A0D3IYQ6_EMIH1</name>
<dbReference type="HOGENOM" id="CLU_055726_0_0_1"/>
<sequence length="316" mass="32830">MQINVILIKVLAAASWRGRLRTTSVLASAAAPSAAAQHWPPAETSGGATLTYLEINGWLISAAGVTVLVDPILEGRLDFGIPALFAASKQRPPSPAAIRHRRSGSTSSLPPLDALLITQGLDDHAHARTLARLAELDPTLPILAPPSALPAVERAFGRGVVQSREGSGDCALGGGLRVTATSGALVGPPWQRRENGRRCRTAPGAAPSLYLEPHVEFDEDELRAFAPVDAVITPTRGQALPGFELVHGPAAAVRLVETLRPRLVLPMSNGAIDAAGIAAPLVTPIGAGNEFERLLAEAGVGAEVLEVRPGEPLTIG</sequence>
<keyword evidence="2" id="KW-1185">Reference proteome</keyword>
<dbReference type="Gene3D" id="3.60.15.10">
    <property type="entry name" value="Ribonuclease Z/Hydroxyacylglutathione hydrolase-like"/>
    <property type="match status" value="1"/>
</dbReference>
<dbReference type="AlphaFoldDB" id="A0A0D3IYQ6"/>
<reference evidence="1" key="2">
    <citation type="submission" date="2024-10" db="UniProtKB">
        <authorList>
            <consortium name="EnsemblProtists"/>
        </authorList>
    </citation>
    <scope>IDENTIFICATION</scope>
</reference>
<accession>A0A0D3IYQ6</accession>